<comment type="subcellular location">
    <subcellularLocation>
        <location evidence="1">Cell membrane</location>
        <topology evidence="1">Single-pass type I membrane protein</topology>
    </subcellularLocation>
</comment>
<feature type="domain" description="SEFIR" evidence="12">
    <location>
        <begin position="551"/>
        <end position="693"/>
    </location>
</feature>
<feature type="compositionally biased region" description="Basic and acidic residues" evidence="9">
    <location>
        <begin position="846"/>
        <end position="868"/>
    </location>
</feature>
<dbReference type="Gene3D" id="3.40.50.11530">
    <property type="match status" value="1"/>
</dbReference>
<dbReference type="GO" id="GO:0005886">
    <property type="term" value="C:plasma membrane"/>
    <property type="evidence" value="ECO:0007669"/>
    <property type="project" value="UniProtKB-SubCell"/>
</dbReference>
<feature type="compositionally biased region" description="Basic and acidic residues" evidence="9">
    <location>
        <begin position="821"/>
        <end position="830"/>
    </location>
</feature>
<feature type="signal peptide" evidence="11">
    <location>
        <begin position="1"/>
        <end position="15"/>
    </location>
</feature>
<keyword evidence="14" id="KW-1185">Reference proteome</keyword>
<feature type="transmembrane region" description="Helical" evidence="10">
    <location>
        <begin position="438"/>
        <end position="464"/>
    </location>
</feature>
<evidence type="ECO:0000256" key="6">
    <source>
        <dbReference type="ARBA" id="ARBA00023136"/>
    </source>
</evidence>
<dbReference type="STRING" id="53326.A0A016VTV7"/>
<feature type="chain" id="PRO_5012994720" description="SEFIR domain-containing protein" evidence="11">
    <location>
        <begin position="16"/>
        <end position="902"/>
    </location>
</feature>
<dbReference type="OrthoDB" id="5915222at2759"/>
<feature type="region of interest" description="Disordered" evidence="9">
    <location>
        <begin position="813"/>
        <end position="832"/>
    </location>
</feature>
<dbReference type="Gene3D" id="2.60.40.2160">
    <property type="entry name" value="Interleukin-17 receptor A/B, fibronectin-III-like domain 1"/>
    <property type="match status" value="1"/>
</dbReference>
<dbReference type="Pfam" id="PF25519">
    <property type="entry name" value="ILCR1_N"/>
    <property type="match status" value="1"/>
</dbReference>
<keyword evidence="7" id="KW-0675">Receptor</keyword>
<keyword evidence="4 11" id="KW-0732">Signal</keyword>
<name>A0A016VTV7_9BILA</name>
<dbReference type="PANTHER" id="PTHR15583">
    <property type="entry name" value="INTERLEUKIN-17 RECEPTOR"/>
    <property type="match status" value="1"/>
</dbReference>
<proteinExistence type="predicted"/>
<feature type="region of interest" description="Disordered" evidence="9">
    <location>
        <begin position="846"/>
        <end position="902"/>
    </location>
</feature>
<keyword evidence="2" id="KW-1003">Cell membrane</keyword>
<dbReference type="Pfam" id="PF23608">
    <property type="entry name" value="Ig_ILCR1"/>
    <property type="match status" value="2"/>
</dbReference>
<dbReference type="InterPro" id="IPR038683">
    <property type="entry name" value="IL17RA/B_FnIII-like_1_sf"/>
</dbReference>
<keyword evidence="3 10" id="KW-0812">Transmembrane</keyword>
<keyword evidence="8" id="KW-0325">Glycoprotein</keyword>
<evidence type="ECO:0000313" key="13">
    <source>
        <dbReference type="EMBL" id="EYC30183.1"/>
    </source>
</evidence>
<keyword evidence="5 10" id="KW-1133">Transmembrane helix</keyword>
<evidence type="ECO:0000256" key="11">
    <source>
        <dbReference type="SAM" id="SignalP"/>
    </source>
</evidence>
<evidence type="ECO:0000256" key="3">
    <source>
        <dbReference type="ARBA" id="ARBA00022692"/>
    </source>
</evidence>
<dbReference type="PROSITE" id="PS51534">
    <property type="entry name" value="SEFIR"/>
    <property type="match status" value="1"/>
</dbReference>
<evidence type="ECO:0000256" key="5">
    <source>
        <dbReference type="ARBA" id="ARBA00022989"/>
    </source>
</evidence>
<dbReference type="GO" id="GO:0030368">
    <property type="term" value="F:interleukin-17 receptor activity"/>
    <property type="evidence" value="ECO:0007669"/>
    <property type="project" value="InterPro"/>
</dbReference>
<dbReference type="Pfam" id="PF08357">
    <property type="entry name" value="SEFIR"/>
    <property type="match status" value="1"/>
</dbReference>
<dbReference type="InterPro" id="IPR013568">
    <property type="entry name" value="SEFIR_dom"/>
</dbReference>
<evidence type="ECO:0000256" key="8">
    <source>
        <dbReference type="ARBA" id="ARBA00023180"/>
    </source>
</evidence>
<gene>
    <name evidence="13" type="primary">Acey_s0005.g2498</name>
    <name evidence="13" type="synonym">Acey-Y64G10A.6</name>
    <name evidence="13" type="ORF">Y032_0005g2498</name>
</gene>
<dbReference type="PANTHER" id="PTHR15583:SF20">
    <property type="entry name" value="INTERLEUKIN CYTOKINE RECEPTOR-RELATED PROTEIN 1"/>
    <property type="match status" value="1"/>
</dbReference>
<reference evidence="14" key="1">
    <citation type="journal article" date="2015" name="Nat. Genet.">
        <title>The genome and transcriptome of the zoonotic hookworm Ancylostoma ceylanicum identify infection-specific gene families.</title>
        <authorList>
            <person name="Schwarz E.M."/>
            <person name="Hu Y."/>
            <person name="Antoshechkin I."/>
            <person name="Miller M.M."/>
            <person name="Sternberg P.W."/>
            <person name="Aroian R.V."/>
        </authorList>
    </citation>
    <scope>NUCLEOTIDE SEQUENCE</scope>
    <source>
        <strain evidence="14">HY135</strain>
    </source>
</reference>
<dbReference type="EMBL" id="JARK01001341">
    <property type="protein sequence ID" value="EYC30183.1"/>
    <property type="molecule type" value="Genomic_DNA"/>
</dbReference>
<evidence type="ECO:0000313" key="14">
    <source>
        <dbReference type="Proteomes" id="UP000024635"/>
    </source>
</evidence>
<sequence length="902" mass="100463">MIILLCLFLLGFVTASDDANDTSLLILNSPVPTEPRPTTTVLPKTNNDSAVIELINATTPKHLTDASVFQSDCSDPHNKEIACSVHVVNCDEKLFDPVATGREPPEAHDVRVEAFAKAMARQEGHQLHVDVSWQMPPKNNSVLLRAFKLQINGTDGDRCFVFNVTDFGWTQDSASPRFHFTSESLFEFSEGYRITLYSLPASTSRTPVVVKESRMPVDPELTYDDDRSNISQYCKTHTNTEASKWTAAFRRIFLQSITRTIQIEFVGAPPHFCFEEYEVRLLDETGIELLHHTTIKAKDMKKEIIDGKVVYFGEYNFTGLEVKSLRDLDEGCEESMLQVRGSSRSHRDPAAAALGSRTRNPSISSTWTYGVDYIPSVIPVEMSSDGRCLCPTSEQHGACSCIAADWKRVRLQRIEKPAPVINATIPTITRQSDENKYWPIYAALIALCLLFSLCFVITVLVMFYRKYSKRGKSVRIRFISDHVSNNGMVAAEPRAPLIYNSLVRNSSHNVGQDGQMVQGVLEHLVSSGSQVRIPTLPSIRATGQPKITLPPTSVLLVYTHDCPQHEAVVIALAELLRDTFKMDVHLDAWDETEIEKNLYEYINSSIVKADKIVVINSIGAYYRVRARYLGSETIERVHKSPLDGLFMSQLDLVLQHARLISARFSYTPSNCTLFALTPLLQYTIPDNLGLFVASLSDSQLRNDPRLAGFNPQQARLQAAIAAMVQLMENEPKWFEKSHYRVRLPPSVARPPPRSLDSGIGDSETAASSVVVPITQPLTLHCPQPDDVASTSSPTGVVVATSPLEEDARPLLEEEAEEVEPVEEKQPHDDVSADSAFHSAVVVDEIPPEREVRDKPRLPSRHEPLHLDGDEAIVEPALLKHRPDMDQNDSGMVSNLTSAQLSV</sequence>
<accession>A0A016VTV7</accession>
<evidence type="ECO:0000259" key="12">
    <source>
        <dbReference type="PROSITE" id="PS51534"/>
    </source>
</evidence>
<evidence type="ECO:0000256" key="10">
    <source>
        <dbReference type="SAM" id="Phobius"/>
    </source>
</evidence>
<comment type="caution">
    <text evidence="13">The sequence shown here is derived from an EMBL/GenBank/DDBJ whole genome shotgun (WGS) entry which is preliminary data.</text>
</comment>
<evidence type="ECO:0000256" key="2">
    <source>
        <dbReference type="ARBA" id="ARBA00022475"/>
    </source>
</evidence>
<dbReference type="InterPro" id="IPR057066">
    <property type="entry name" value="Ig_ILCR1"/>
</dbReference>
<organism evidence="13 14">
    <name type="scientific">Ancylostoma ceylanicum</name>
    <dbReference type="NCBI Taxonomy" id="53326"/>
    <lineage>
        <taxon>Eukaryota</taxon>
        <taxon>Metazoa</taxon>
        <taxon>Ecdysozoa</taxon>
        <taxon>Nematoda</taxon>
        <taxon>Chromadorea</taxon>
        <taxon>Rhabditida</taxon>
        <taxon>Rhabditina</taxon>
        <taxon>Rhabditomorpha</taxon>
        <taxon>Strongyloidea</taxon>
        <taxon>Ancylostomatidae</taxon>
        <taxon>Ancylostomatinae</taxon>
        <taxon>Ancylostoma</taxon>
    </lineage>
</organism>
<evidence type="ECO:0000256" key="7">
    <source>
        <dbReference type="ARBA" id="ARBA00023170"/>
    </source>
</evidence>
<feature type="compositionally biased region" description="Polar residues" evidence="9">
    <location>
        <begin position="887"/>
        <end position="902"/>
    </location>
</feature>
<evidence type="ECO:0000256" key="9">
    <source>
        <dbReference type="SAM" id="MobiDB-lite"/>
    </source>
</evidence>
<keyword evidence="6 10" id="KW-0472">Membrane</keyword>
<dbReference type="InterPro" id="IPR039465">
    <property type="entry name" value="IL-17_rcpt-like"/>
</dbReference>
<protein>
    <recommendedName>
        <fullName evidence="12">SEFIR domain-containing protein</fullName>
    </recommendedName>
</protein>
<evidence type="ECO:0000256" key="4">
    <source>
        <dbReference type="ARBA" id="ARBA00022729"/>
    </source>
</evidence>
<dbReference type="AlphaFoldDB" id="A0A016VTV7"/>
<dbReference type="Proteomes" id="UP000024635">
    <property type="component" value="Unassembled WGS sequence"/>
</dbReference>
<evidence type="ECO:0000256" key="1">
    <source>
        <dbReference type="ARBA" id="ARBA00004251"/>
    </source>
</evidence>